<protein>
    <recommendedName>
        <fullName evidence="2">HupE / UreJ protein</fullName>
    </recommendedName>
</protein>
<name>A0A1J5PBU3_9ZZZZ</name>
<comment type="caution">
    <text evidence="1">The sequence shown here is derived from an EMBL/GenBank/DDBJ whole genome shotgun (WGS) entry which is preliminary data.</text>
</comment>
<dbReference type="Pfam" id="PF04955">
    <property type="entry name" value="HupE_UreJ"/>
    <property type="match status" value="1"/>
</dbReference>
<sequence>MVLGTLTLHVLGMGAGLALARRNVWWSRLAGAGVAALGVALLTQAA</sequence>
<gene>
    <name evidence="1" type="ORF">GALL_531830</name>
</gene>
<dbReference type="InterPro" id="IPR007038">
    <property type="entry name" value="HupE_UreJ"/>
</dbReference>
<organism evidence="1">
    <name type="scientific">mine drainage metagenome</name>
    <dbReference type="NCBI Taxonomy" id="410659"/>
    <lineage>
        <taxon>unclassified sequences</taxon>
        <taxon>metagenomes</taxon>
        <taxon>ecological metagenomes</taxon>
    </lineage>
</organism>
<reference evidence="1" key="1">
    <citation type="submission" date="2016-10" db="EMBL/GenBank/DDBJ databases">
        <title>Sequence of Gallionella enrichment culture.</title>
        <authorList>
            <person name="Poehlein A."/>
            <person name="Muehling M."/>
            <person name="Daniel R."/>
        </authorList>
    </citation>
    <scope>NUCLEOTIDE SEQUENCE</scope>
</reference>
<evidence type="ECO:0008006" key="2">
    <source>
        <dbReference type="Google" id="ProtNLM"/>
    </source>
</evidence>
<evidence type="ECO:0000313" key="1">
    <source>
        <dbReference type="EMBL" id="OIQ65263.1"/>
    </source>
</evidence>
<dbReference type="EMBL" id="MLJW01007473">
    <property type="protein sequence ID" value="OIQ65263.1"/>
    <property type="molecule type" value="Genomic_DNA"/>
</dbReference>
<dbReference type="AlphaFoldDB" id="A0A1J5PBU3"/>
<accession>A0A1J5PBU3</accession>
<proteinExistence type="predicted"/>